<dbReference type="GO" id="GO:0030145">
    <property type="term" value="F:manganese ion binding"/>
    <property type="evidence" value="ECO:0007669"/>
    <property type="project" value="UniProtKB-UniRule"/>
</dbReference>
<feature type="binding site" evidence="8">
    <location>
        <position position="265"/>
    </location>
    <ligand>
        <name>Mn(2+)</name>
        <dbReference type="ChEBI" id="CHEBI:29035"/>
        <label>1</label>
    </ligand>
</feature>
<dbReference type="Pfam" id="PF00883">
    <property type="entry name" value="Peptidase_M17"/>
    <property type="match status" value="1"/>
</dbReference>
<feature type="active site" evidence="8">
    <location>
        <position position="272"/>
    </location>
</feature>
<keyword evidence="6 8" id="KW-0378">Hydrolase</keyword>
<keyword evidence="8" id="KW-0963">Cytoplasm</keyword>
<dbReference type="HAMAP" id="MF_00181">
    <property type="entry name" value="Cytosol_peptidase_M17"/>
    <property type="match status" value="1"/>
</dbReference>
<dbReference type="GO" id="GO:0006508">
    <property type="term" value="P:proteolysis"/>
    <property type="evidence" value="ECO:0007669"/>
    <property type="project" value="UniProtKB-KW"/>
</dbReference>
<dbReference type="InterPro" id="IPR000819">
    <property type="entry name" value="Peptidase_M17_C"/>
</dbReference>
<keyword evidence="8" id="KW-0479">Metal-binding</keyword>
<protein>
    <recommendedName>
        <fullName evidence="8">Probable cytosol aminopeptidase</fullName>
        <ecNumber evidence="8">3.4.11.1</ecNumber>
    </recommendedName>
    <alternativeName>
        <fullName evidence="8">Leucine aminopeptidase</fullName>
        <shortName evidence="8">LAP</shortName>
        <ecNumber evidence="8">3.4.11.10</ecNumber>
    </alternativeName>
    <alternativeName>
        <fullName evidence="8">Leucyl aminopeptidase</fullName>
    </alternativeName>
</protein>
<feature type="binding site" evidence="8">
    <location>
        <position position="342"/>
    </location>
    <ligand>
        <name>Mn(2+)</name>
        <dbReference type="ChEBI" id="CHEBI:29035"/>
        <label>1</label>
    </ligand>
</feature>
<dbReference type="InterPro" id="IPR043472">
    <property type="entry name" value="Macro_dom-like"/>
</dbReference>
<comment type="catalytic activity">
    <reaction evidence="2 8">
        <text>Release of an N-terminal amino acid, preferentially leucine, but not glutamic or aspartic acids.</text>
        <dbReference type="EC" id="3.4.11.10"/>
    </reaction>
</comment>
<evidence type="ECO:0000256" key="1">
    <source>
        <dbReference type="ARBA" id="ARBA00000135"/>
    </source>
</evidence>
<dbReference type="Gene3D" id="3.40.630.10">
    <property type="entry name" value="Zn peptidases"/>
    <property type="match status" value="1"/>
</dbReference>
<proteinExistence type="inferred from homology"/>
<dbReference type="PROSITE" id="PS00631">
    <property type="entry name" value="CYTOSOL_AP"/>
    <property type="match status" value="1"/>
</dbReference>
<keyword evidence="5 8" id="KW-0645">Protease</keyword>
<dbReference type="NCBIfam" id="NF002073">
    <property type="entry name" value="PRK00913.1-2"/>
    <property type="match status" value="1"/>
</dbReference>
<feature type="active site" evidence="8">
    <location>
        <position position="346"/>
    </location>
</feature>
<evidence type="ECO:0000256" key="3">
    <source>
        <dbReference type="ARBA" id="ARBA00009528"/>
    </source>
</evidence>
<dbReference type="InterPro" id="IPR023042">
    <property type="entry name" value="Peptidase_M17_leu_NH2_pept"/>
</dbReference>
<dbReference type="PANTHER" id="PTHR11963">
    <property type="entry name" value="LEUCINE AMINOPEPTIDASE-RELATED"/>
    <property type="match status" value="1"/>
</dbReference>
<name>A0AAW5HSL4_9CORY</name>
<comment type="subcellular location">
    <subcellularLocation>
        <location evidence="8">Cytoplasm</location>
    </subcellularLocation>
</comment>
<organism evidence="10 11">
    <name type="scientific">Corynebacterium lipophilum</name>
    <dbReference type="NCBI Taxonomy" id="2804918"/>
    <lineage>
        <taxon>Bacteria</taxon>
        <taxon>Bacillati</taxon>
        <taxon>Actinomycetota</taxon>
        <taxon>Actinomycetes</taxon>
        <taxon>Mycobacteriales</taxon>
        <taxon>Corynebacteriaceae</taxon>
        <taxon>Corynebacterium</taxon>
    </lineage>
</organism>
<dbReference type="CDD" id="cd00433">
    <property type="entry name" value="Peptidase_M17"/>
    <property type="match status" value="1"/>
</dbReference>
<keyword evidence="8" id="KW-0464">Manganese</keyword>
<feature type="binding site" evidence="8">
    <location>
        <position position="344"/>
    </location>
    <ligand>
        <name>Mn(2+)</name>
        <dbReference type="ChEBI" id="CHEBI:29035"/>
        <label>1</label>
    </ligand>
</feature>
<evidence type="ECO:0000259" key="9">
    <source>
        <dbReference type="PROSITE" id="PS00631"/>
    </source>
</evidence>
<dbReference type="InterPro" id="IPR011356">
    <property type="entry name" value="Leucine_aapep/pepB"/>
</dbReference>
<dbReference type="EMBL" id="JAEUWV010000001">
    <property type="protein sequence ID" value="MCO6393373.1"/>
    <property type="molecule type" value="Genomic_DNA"/>
</dbReference>
<comment type="caution">
    <text evidence="10">The sequence shown here is derived from an EMBL/GenBank/DDBJ whole genome shotgun (WGS) entry which is preliminary data.</text>
</comment>
<feature type="binding site" evidence="8">
    <location>
        <position position="283"/>
    </location>
    <ligand>
        <name>Mn(2+)</name>
        <dbReference type="ChEBI" id="CHEBI:29035"/>
        <label>2</label>
    </ligand>
</feature>
<evidence type="ECO:0000256" key="2">
    <source>
        <dbReference type="ARBA" id="ARBA00000967"/>
    </source>
</evidence>
<dbReference type="SUPFAM" id="SSF52949">
    <property type="entry name" value="Macro domain-like"/>
    <property type="match status" value="1"/>
</dbReference>
<dbReference type="InterPro" id="IPR008283">
    <property type="entry name" value="Peptidase_M17_N"/>
</dbReference>
<comment type="cofactor">
    <cofactor evidence="8">
        <name>Mn(2+)</name>
        <dbReference type="ChEBI" id="CHEBI:29035"/>
    </cofactor>
    <text evidence="8">Binds 2 manganese ions per subunit.</text>
</comment>
<evidence type="ECO:0000256" key="7">
    <source>
        <dbReference type="ARBA" id="ARBA00049972"/>
    </source>
</evidence>
<dbReference type="EC" id="3.4.11.10" evidence="8"/>
<reference evidence="10 11" key="1">
    <citation type="submission" date="2021-01" db="EMBL/GenBank/DDBJ databases">
        <title>Identification and Characterization of Corynebacterium sp.</title>
        <authorList>
            <person name="Luo Q."/>
            <person name="Qu P."/>
            <person name="Chen Q."/>
        </authorList>
    </citation>
    <scope>NUCLEOTIDE SEQUENCE [LARGE SCALE GENOMIC DNA]</scope>
    <source>
        <strain evidence="10 11">MC-18</strain>
    </source>
</reference>
<feature type="binding site" evidence="8">
    <location>
        <position position="265"/>
    </location>
    <ligand>
        <name>Mn(2+)</name>
        <dbReference type="ChEBI" id="CHEBI:29035"/>
        <label>2</label>
    </ligand>
</feature>
<dbReference type="Pfam" id="PF02789">
    <property type="entry name" value="Peptidase_M17_N"/>
    <property type="match status" value="1"/>
</dbReference>
<evidence type="ECO:0000313" key="11">
    <source>
        <dbReference type="Proteomes" id="UP001205920"/>
    </source>
</evidence>
<evidence type="ECO:0000313" key="10">
    <source>
        <dbReference type="EMBL" id="MCO6393373.1"/>
    </source>
</evidence>
<keyword evidence="4 8" id="KW-0031">Aminopeptidase</keyword>
<dbReference type="RefSeq" id="WP_252930732.1">
    <property type="nucleotide sequence ID" value="NZ_JAEUWV010000001.1"/>
</dbReference>
<accession>A0AAW5HSL4</accession>
<dbReference type="SUPFAM" id="SSF53187">
    <property type="entry name" value="Zn-dependent exopeptidases"/>
    <property type="match status" value="1"/>
</dbReference>
<comment type="catalytic activity">
    <reaction evidence="1 8">
        <text>Release of an N-terminal amino acid, Xaa-|-Yaa-, in which Xaa is preferably Leu, but may be other amino acids including Pro although not Arg or Lys, and Yaa may be Pro. Amino acid amides and methyl esters are also readily hydrolyzed, but rates on arylamides are exceedingly low.</text>
        <dbReference type="EC" id="3.4.11.1"/>
    </reaction>
</comment>
<dbReference type="AlphaFoldDB" id="A0AAW5HSL4"/>
<dbReference type="EC" id="3.4.11.1" evidence="8"/>
<evidence type="ECO:0000256" key="6">
    <source>
        <dbReference type="ARBA" id="ARBA00022801"/>
    </source>
</evidence>
<feature type="binding site" evidence="8">
    <location>
        <position position="260"/>
    </location>
    <ligand>
        <name>Mn(2+)</name>
        <dbReference type="ChEBI" id="CHEBI:29035"/>
        <label>2</label>
    </ligand>
</feature>
<dbReference type="GO" id="GO:0070006">
    <property type="term" value="F:metalloaminopeptidase activity"/>
    <property type="evidence" value="ECO:0007669"/>
    <property type="project" value="InterPro"/>
</dbReference>
<dbReference type="Gene3D" id="3.40.220.10">
    <property type="entry name" value="Leucine Aminopeptidase, subunit E, domain 1"/>
    <property type="match status" value="1"/>
</dbReference>
<evidence type="ECO:0000256" key="8">
    <source>
        <dbReference type="HAMAP-Rule" id="MF_00181"/>
    </source>
</evidence>
<feature type="binding site" evidence="8">
    <location>
        <position position="344"/>
    </location>
    <ligand>
        <name>Mn(2+)</name>
        <dbReference type="ChEBI" id="CHEBI:29035"/>
        <label>2</label>
    </ligand>
</feature>
<evidence type="ECO:0000256" key="4">
    <source>
        <dbReference type="ARBA" id="ARBA00022438"/>
    </source>
</evidence>
<keyword evidence="11" id="KW-1185">Reference proteome</keyword>
<comment type="function">
    <text evidence="7 8">Presumably involved in the processing and regular turnover of intracellular proteins. Catalyzes the removal of unsubstituted N-terminal amino acids from various peptides.</text>
</comment>
<comment type="similarity">
    <text evidence="3 8">Belongs to the peptidase M17 family.</text>
</comment>
<evidence type="ECO:0000256" key="5">
    <source>
        <dbReference type="ARBA" id="ARBA00022670"/>
    </source>
</evidence>
<gene>
    <name evidence="8" type="primary">pepA</name>
    <name evidence="10" type="ORF">JMN37_00015</name>
</gene>
<dbReference type="GO" id="GO:0005737">
    <property type="term" value="C:cytoplasm"/>
    <property type="evidence" value="ECO:0007669"/>
    <property type="project" value="UniProtKB-SubCell"/>
</dbReference>
<dbReference type="PANTHER" id="PTHR11963:SF23">
    <property type="entry name" value="CYTOSOL AMINOPEPTIDASE"/>
    <property type="match status" value="1"/>
</dbReference>
<feature type="domain" description="Cytosol aminopeptidase" evidence="9">
    <location>
        <begin position="340"/>
        <end position="347"/>
    </location>
</feature>
<dbReference type="Proteomes" id="UP001205920">
    <property type="component" value="Unassembled WGS sequence"/>
</dbReference>
<dbReference type="PRINTS" id="PR00481">
    <property type="entry name" value="LAMNOPPTDASE"/>
</dbReference>
<sequence>MTFSVPESLLPVRGDSVSLNFSTSAPSDTAALLLPVTSDDSKVEVPVTSLAPKGALEALETVGAKGTAGEITRVVVDGKLVIAFGLGNADEIDDETVRRAVGSLARTLYGTESAVISTEFGVTPVVEGLLLGAYKYKGFKAPCQCGCDGEHGLTDVTVVGKDDEKEAFDQAVILAESVMLARDLVNTPSNHLYPAVYAELIENVGKQVGLEVDVFDEKQLEEQGFGGILAVGKGSARAPRLVHLKWTPSASKSSVALVGKGITFDTGGISLKPGAKMEDMISDMGGSAAQFGAIVAAARLNLDVAVDAWLPLAENMPSGTATRPGDVIRHYGGITSEVLNTDAEGRLVLADAIARAAEDNPDFMIETSTLTGAQLVALGNRTAGVMGSDEFRDRVAALGREVGEQAWAMPLLEEQEEELKSPVADIRNVHNARTGGMLFAGLYLSRFVGEDTEWVHIDVAGPAWNGGSPRGYTPKRATGAPLRTIVATLRSIAEAN</sequence>